<accession>A0A5N6P9X1</accession>
<dbReference type="AlphaFoldDB" id="A0A5N6P9X1"/>
<protein>
    <submittedName>
        <fullName evidence="1">Uncharacterized protein</fullName>
    </submittedName>
</protein>
<dbReference type="EMBL" id="SZYD01000005">
    <property type="protein sequence ID" value="KAD6118900.1"/>
    <property type="molecule type" value="Genomic_DNA"/>
</dbReference>
<sequence>MQAIEPIEAYQQTIQQSVNQAPSIAQGESYRGQPVARGELHAEQFQRHVGAVTLQLEMTRKELKESREASQALKKKGFFASMWDSICGKKN</sequence>
<name>A0A5N6P9X1_9ASTR</name>
<evidence type="ECO:0000313" key="2">
    <source>
        <dbReference type="Proteomes" id="UP000326396"/>
    </source>
</evidence>
<dbReference type="Proteomes" id="UP000326396">
    <property type="component" value="Linkage Group LG13"/>
</dbReference>
<comment type="caution">
    <text evidence="1">The sequence shown here is derived from an EMBL/GenBank/DDBJ whole genome shotgun (WGS) entry which is preliminary data.</text>
</comment>
<organism evidence="1 2">
    <name type="scientific">Mikania micrantha</name>
    <name type="common">bitter vine</name>
    <dbReference type="NCBI Taxonomy" id="192012"/>
    <lineage>
        <taxon>Eukaryota</taxon>
        <taxon>Viridiplantae</taxon>
        <taxon>Streptophyta</taxon>
        <taxon>Embryophyta</taxon>
        <taxon>Tracheophyta</taxon>
        <taxon>Spermatophyta</taxon>
        <taxon>Magnoliopsida</taxon>
        <taxon>eudicotyledons</taxon>
        <taxon>Gunneridae</taxon>
        <taxon>Pentapetalae</taxon>
        <taxon>asterids</taxon>
        <taxon>campanulids</taxon>
        <taxon>Asterales</taxon>
        <taxon>Asteraceae</taxon>
        <taxon>Asteroideae</taxon>
        <taxon>Heliantheae alliance</taxon>
        <taxon>Eupatorieae</taxon>
        <taxon>Mikania</taxon>
    </lineage>
</organism>
<keyword evidence="2" id="KW-1185">Reference proteome</keyword>
<proteinExistence type="predicted"/>
<reference evidence="1 2" key="1">
    <citation type="submission" date="2019-05" db="EMBL/GenBank/DDBJ databases">
        <title>Mikania micrantha, genome provides insights into the molecular mechanism of rapid growth.</title>
        <authorList>
            <person name="Liu B."/>
        </authorList>
    </citation>
    <scope>NUCLEOTIDE SEQUENCE [LARGE SCALE GENOMIC DNA]</scope>
    <source>
        <strain evidence="1">NLD-2019</strain>
        <tissue evidence="1">Leaf</tissue>
    </source>
</reference>
<gene>
    <name evidence="1" type="ORF">E3N88_10171</name>
</gene>
<evidence type="ECO:0000313" key="1">
    <source>
        <dbReference type="EMBL" id="KAD6118900.1"/>
    </source>
</evidence>